<dbReference type="AlphaFoldDB" id="A0A2W5KGA2"/>
<reference evidence="1 2" key="1">
    <citation type="submission" date="2017-08" db="EMBL/GenBank/DDBJ databases">
        <title>Infants hospitalized years apart are colonized by the same room-sourced microbial strains.</title>
        <authorList>
            <person name="Brooks B."/>
            <person name="Olm M.R."/>
            <person name="Firek B.A."/>
            <person name="Baker R."/>
            <person name="Thomas B.C."/>
            <person name="Morowitz M.J."/>
            <person name="Banfield J.F."/>
        </authorList>
    </citation>
    <scope>NUCLEOTIDE SEQUENCE [LARGE SCALE GENOMIC DNA]</scope>
    <source>
        <strain evidence="1">S2_006_000_R1_57</strain>
    </source>
</reference>
<dbReference type="EMBL" id="QFOZ01000010">
    <property type="protein sequence ID" value="PZP88579.1"/>
    <property type="molecule type" value="Genomic_DNA"/>
</dbReference>
<dbReference type="Proteomes" id="UP000248606">
    <property type="component" value="Unassembled WGS sequence"/>
</dbReference>
<organism evidence="1 2">
    <name type="scientific">Lawsonella clevelandensis</name>
    <dbReference type="NCBI Taxonomy" id="1528099"/>
    <lineage>
        <taxon>Bacteria</taxon>
        <taxon>Bacillati</taxon>
        <taxon>Actinomycetota</taxon>
        <taxon>Actinomycetes</taxon>
        <taxon>Mycobacteriales</taxon>
        <taxon>Lawsonellaceae</taxon>
        <taxon>Lawsonella</taxon>
    </lineage>
</organism>
<gene>
    <name evidence="1" type="ORF">DI579_06080</name>
</gene>
<comment type="caution">
    <text evidence="1">The sequence shown here is derived from an EMBL/GenBank/DDBJ whole genome shotgun (WGS) entry which is preliminary data.</text>
</comment>
<protein>
    <submittedName>
        <fullName evidence="1">Uncharacterized protein</fullName>
    </submittedName>
</protein>
<proteinExistence type="predicted"/>
<name>A0A2W5KGA2_9ACTN</name>
<evidence type="ECO:0000313" key="1">
    <source>
        <dbReference type="EMBL" id="PZP88579.1"/>
    </source>
</evidence>
<evidence type="ECO:0000313" key="2">
    <source>
        <dbReference type="Proteomes" id="UP000248606"/>
    </source>
</evidence>
<accession>A0A2W5KGA2</accession>
<sequence>MDAKTFEEKTKEFSSHISSTLNDTLSGPVAKVHSDVTGPQASIIRTTKKLISDNCPGKQFGVLASDFSCCASSSGRYFAVEESHIRIKIGYGEKTRPVIRIDFNRDDNSYISCHAHVVGANSLFDYLTPRIGKNRSSNRQYLPQTTDVLHIPVGGKRFRPTIEDVIELLIRQCGVSHPDNALEIIQKSRDEWIRTQTRAAVTDNPEAAIEALKAIGYSVTKDERP</sequence>